<dbReference type="EMBL" id="CM031811">
    <property type="protein sequence ID" value="KAG6662186.1"/>
    <property type="molecule type" value="Genomic_DNA"/>
</dbReference>
<dbReference type="GO" id="GO:0005634">
    <property type="term" value="C:nucleus"/>
    <property type="evidence" value="ECO:0007669"/>
    <property type="project" value="UniProtKB-SubCell"/>
</dbReference>
<dbReference type="GO" id="GO:0005829">
    <property type="term" value="C:cytosol"/>
    <property type="evidence" value="ECO:0007669"/>
    <property type="project" value="UniProtKB-SubCell"/>
</dbReference>
<organism evidence="6 7">
    <name type="scientific">Carya illinoinensis</name>
    <name type="common">Pecan</name>
    <dbReference type="NCBI Taxonomy" id="32201"/>
    <lineage>
        <taxon>Eukaryota</taxon>
        <taxon>Viridiplantae</taxon>
        <taxon>Streptophyta</taxon>
        <taxon>Embryophyta</taxon>
        <taxon>Tracheophyta</taxon>
        <taxon>Spermatophyta</taxon>
        <taxon>Magnoliopsida</taxon>
        <taxon>eudicotyledons</taxon>
        <taxon>Gunneridae</taxon>
        <taxon>Pentapetalae</taxon>
        <taxon>rosids</taxon>
        <taxon>fabids</taxon>
        <taxon>Fagales</taxon>
        <taxon>Juglandaceae</taxon>
        <taxon>Carya</taxon>
    </lineage>
</organism>
<dbReference type="GO" id="GO:0009927">
    <property type="term" value="F:histidine phosphotransfer kinase activity"/>
    <property type="evidence" value="ECO:0007669"/>
    <property type="project" value="UniProtKB-UniRule"/>
</dbReference>
<feature type="coiled-coil region" evidence="4">
    <location>
        <begin position="111"/>
        <end position="138"/>
    </location>
</feature>
<reference evidence="6" key="1">
    <citation type="submission" date="2020-12" db="EMBL/GenBank/DDBJ databases">
        <title>WGS assembly of Carya illinoinensis cv. Pawnee.</title>
        <authorList>
            <person name="Platts A."/>
            <person name="Shu S."/>
            <person name="Wright S."/>
            <person name="Barry K."/>
            <person name="Edger P."/>
            <person name="Pires J.C."/>
            <person name="Schmutz J."/>
        </authorList>
    </citation>
    <scope>NUCLEOTIDE SEQUENCE</scope>
    <source>
        <tissue evidence="6">Leaf</tissue>
    </source>
</reference>
<keyword evidence="2" id="KW-0597">Phosphoprotein</keyword>
<dbReference type="Proteomes" id="UP000811609">
    <property type="component" value="Chromosome 3"/>
</dbReference>
<dbReference type="GO" id="GO:0009736">
    <property type="term" value="P:cytokinin-activated signaling pathway"/>
    <property type="evidence" value="ECO:0007669"/>
    <property type="project" value="UniProtKB-KW"/>
</dbReference>
<dbReference type="CDD" id="cd00088">
    <property type="entry name" value="HPT"/>
    <property type="match status" value="1"/>
</dbReference>
<evidence type="ECO:0000259" key="5">
    <source>
        <dbReference type="PROSITE" id="PS50894"/>
    </source>
</evidence>
<gene>
    <name evidence="6" type="ORF">CIPAW_03G225600</name>
</gene>
<evidence type="ECO:0000256" key="1">
    <source>
        <dbReference type="ARBA" id="ARBA00023012"/>
    </source>
</evidence>
<dbReference type="GO" id="GO:0000160">
    <property type="term" value="P:phosphorelay signal transduction system"/>
    <property type="evidence" value="ECO:0007669"/>
    <property type="project" value="UniProtKB-UniRule"/>
</dbReference>
<keyword evidence="4" id="KW-0175">Coiled coil</keyword>
<feature type="domain" description="HPt" evidence="5">
    <location>
        <begin position="37"/>
        <end position="135"/>
    </location>
</feature>
<dbReference type="PROSITE" id="PS50894">
    <property type="entry name" value="HPT"/>
    <property type="match status" value="1"/>
</dbReference>
<keyword evidence="1 3" id="KW-0902">Two-component regulatory system</keyword>
<name>A0A8T1R5Q3_CARIL</name>
<evidence type="ECO:0000313" key="6">
    <source>
        <dbReference type="EMBL" id="KAG6662186.1"/>
    </source>
</evidence>
<keyword evidence="3" id="KW-0932">Cytokinin signaling pathway</keyword>
<sequence>MELLKQQIATARLSLFSEEILDMGQFMQLEQLEDKDNPNFLETLFSLYFDDAPKVIATIEQILMPSEEVLVDFNKLDIKLHRLKGSSASVGANKVLKSVNKALECCKKGDVEGCKAEVEILKEDYNALKNRLQAYLQQILNDEFSLVEEIFTPYFVETIIIVYFDDSSKYIDIIEQALMEEAPLDLAKLDEFLNLLKRCSRFGAQRLPIEINKVLECCNANDKEGSKAAFQMVKEEYTTLKDRLDAYIELTHRAQIAGLSKRSSAGGSSTI</sequence>
<accession>A0A8T1R5Q3</accession>
<feature type="modified residue" description="Phosphohistidine" evidence="2">
    <location>
        <position position="81"/>
    </location>
</feature>
<keyword evidence="7" id="KW-1185">Reference proteome</keyword>
<evidence type="ECO:0000256" key="3">
    <source>
        <dbReference type="RuleBase" id="RU369004"/>
    </source>
</evidence>
<dbReference type="GO" id="GO:0043424">
    <property type="term" value="F:protein histidine kinase binding"/>
    <property type="evidence" value="ECO:0007669"/>
    <property type="project" value="UniProtKB-UniRule"/>
</dbReference>
<comment type="caution">
    <text evidence="6">The sequence shown here is derived from an EMBL/GenBank/DDBJ whole genome shotgun (WGS) entry which is preliminary data.</text>
</comment>
<protein>
    <recommendedName>
        <fullName evidence="3">Histidine-containing phosphotransfer protein</fullName>
    </recommendedName>
</protein>
<dbReference type="PANTHER" id="PTHR28242">
    <property type="entry name" value="PHOSPHORELAY INTERMEDIATE PROTEIN YPD1"/>
    <property type="match status" value="1"/>
</dbReference>
<comment type="subcellular location">
    <subcellularLocation>
        <location evidence="3">Cytoplasm</location>
        <location evidence="3">Cytosol</location>
    </subcellularLocation>
    <subcellularLocation>
        <location evidence="3">Nucleus</location>
    </subcellularLocation>
</comment>
<comment type="function">
    <text evidence="3">Functions as a two-component phosphorelay mediators between cytokinin sensor histidine kinases and response regulators (B-type ARRs). Plays an important role in propagating cytokinin signal transduction.</text>
</comment>
<dbReference type="InterPro" id="IPR008207">
    <property type="entry name" value="Sig_transdc_His_kin_Hpt_dom"/>
</dbReference>
<evidence type="ECO:0000313" key="7">
    <source>
        <dbReference type="Proteomes" id="UP000811609"/>
    </source>
</evidence>
<evidence type="ECO:0000256" key="4">
    <source>
        <dbReference type="SAM" id="Coils"/>
    </source>
</evidence>
<dbReference type="AlphaFoldDB" id="A0A8T1R5Q3"/>
<dbReference type="Pfam" id="PF01627">
    <property type="entry name" value="Hpt"/>
    <property type="match status" value="1"/>
</dbReference>
<proteinExistence type="predicted"/>
<comment type="domain">
    <text evidence="3">Histidine-containing phosphotransfer domain (HPt) contains an active histidine that mediates the phosphotransfer.</text>
</comment>
<dbReference type="PANTHER" id="PTHR28242:SF41">
    <property type="entry name" value="HISTIDINE CONTAINING PHOSPHOTRANSFER PROTEIN"/>
    <property type="match status" value="1"/>
</dbReference>
<dbReference type="InterPro" id="IPR045871">
    <property type="entry name" value="AHP1-5/YPD1"/>
</dbReference>
<evidence type="ECO:0000256" key="2">
    <source>
        <dbReference type="PROSITE-ProRule" id="PRU00110"/>
    </source>
</evidence>